<dbReference type="PROSITE" id="PS50878">
    <property type="entry name" value="RT_POL"/>
    <property type="match status" value="1"/>
</dbReference>
<evidence type="ECO:0000313" key="2">
    <source>
        <dbReference type="EMBL" id="WVZ98721.1"/>
    </source>
</evidence>
<organism evidence="2 3">
    <name type="scientific">Paspalum notatum var. saurae</name>
    <dbReference type="NCBI Taxonomy" id="547442"/>
    <lineage>
        <taxon>Eukaryota</taxon>
        <taxon>Viridiplantae</taxon>
        <taxon>Streptophyta</taxon>
        <taxon>Embryophyta</taxon>
        <taxon>Tracheophyta</taxon>
        <taxon>Spermatophyta</taxon>
        <taxon>Magnoliopsida</taxon>
        <taxon>Liliopsida</taxon>
        <taxon>Poales</taxon>
        <taxon>Poaceae</taxon>
        <taxon>PACMAD clade</taxon>
        <taxon>Panicoideae</taxon>
        <taxon>Andropogonodae</taxon>
        <taxon>Paspaleae</taxon>
        <taxon>Paspalinae</taxon>
        <taxon>Paspalum</taxon>
    </lineage>
</organism>
<sequence>MARELVFQFDTARESRDLTARELQFRSQLKFRCLGLSSLARTIARQRSRLMFLEAGDANTKLFHLQACHRSRKNFIADLHVEGRPIFEPNLMSSALFAHFNEILGKEFTRAHSINLHRLTFPEVNLGGIDHCFTEEEIWNVIRELPAEKAPGPDGFTGMFYKVAWPIIKADVINVLNAFWSLDNRSLFLINDALLVLLRKKPSPKEIKDYRPISLVHSFSKLVTKVLAERLAPKLDGLVLKNQCAFIRRRSIHDCFRAVQLTCRLMHRRKLSCVLLKIDIARAFDSVSWPFLLELLEHRGFSRRWRNWISAVLSTASTRILLNGKPGRRICHARGLRQGDPLSPMLFVLVMDVLNSMIDLADSEGLFSSLGHEDIRCRASLYADDLVVFIKPTRRDVLVLRAILDIFAGSSGLCTNMDKCSVTPVCCSPEELTLVQEALGCQVALFPCNYLGVPLSCKKLTRASEQALVDKVAFRIPKWKGNLLNLAGRTVLVKSTLSAIPVHISIATGLSAWAIGDIDKLRRGFLWSGSDMLVRGKAKVAWSSLCRPMVYGGLGVPNLSFLGLALRVRWCWLQKVEPQRIWITERPVRDLFRACVDIVVGDGKTMLFWVDNWLEGLAIEVVAPNLFAAVPNRFHCRTVAEGLLNRCWIKDIKRPLSVLAVREYIDIWERTAGIMLSDRPDQFLWRFSLDSQYSSATAYRACFLGATSLIGARVLWKTKVPSKIKFFAWLAIQDRCWTAERRRRHGLQEEDSCALCDQGVETMDHLLVGCSFTREVWFRVLSVLNWTSRMPGNHPSFVDWWLQARKGLLKTVRRGFDSLILLVTWVIWKERNERVFRHRAAMPWTVVSRILDEANSWLSAGVSDLGLLLAAV</sequence>
<dbReference type="InterPro" id="IPR000477">
    <property type="entry name" value="RT_dom"/>
</dbReference>
<evidence type="ECO:0000259" key="1">
    <source>
        <dbReference type="PROSITE" id="PS50878"/>
    </source>
</evidence>
<dbReference type="Pfam" id="PF13966">
    <property type="entry name" value="zf-RVT"/>
    <property type="match status" value="1"/>
</dbReference>
<dbReference type="PANTHER" id="PTHR33116:SF78">
    <property type="entry name" value="OS12G0587133 PROTEIN"/>
    <property type="match status" value="1"/>
</dbReference>
<gene>
    <name evidence="2" type="ORF">U9M48_044121</name>
</gene>
<dbReference type="Proteomes" id="UP001341281">
    <property type="component" value="Chromosome 10"/>
</dbReference>
<feature type="domain" description="Reverse transcriptase" evidence="1">
    <location>
        <begin position="179"/>
        <end position="455"/>
    </location>
</feature>
<accession>A0AAQ3XGB1</accession>
<dbReference type="SUPFAM" id="SSF56672">
    <property type="entry name" value="DNA/RNA polymerases"/>
    <property type="match status" value="1"/>
</dbReference>
<protein>
    <recommendedName>
        <fullName evidence="1">Reverse transcriptase domain-containing protein</fullName>
    </recommendedName>
</protein>
<reference evidence="2 3" key="1">
    <citation type="submission" date="2024-02" db="EMBL/GenBank/DDBJ databases">
        <title>High-quality chromosome-scale genome assembly of Pensacola bahiagrass (Paspalum notatum Flugge var. saurae).</title>
        <authorList>
            <person name="Vega J.M."/>
            <person name="Podio M."/>
            <person name="Orjuela J."/>
            <person name="Siena L.A."/>
            <person name="Pessino S.C."/>
            <person name="Combes M.C."/>
            <person name="Mariac C."/>
            <person name="Albertini E."/>
            <person name="Pupilli F."/>
            <person name="Ortiz J.P.A."/>
            <person name="Leblanc O."/>
        </authorList>
    </citation>
    <scope>NUCLEOTIDE SEQUENCE [LARGE SCALE GENOMIC DNA]</scope>
    <source>
        <strain evidence="2">R1</strain>
        <tissue evidence="2">Leaf</tissue>
    </source>
</reference>
<dbReference type="PANTHER" id="PTHR33116">
    <property type="entry name" value="REVERSE TRANSCRIPTASE ZINC-BINDING DOMAIN-CONTAINING PROTEIN-RELATED-RELATED"/>
    <property type="match status" value="1"/>
</dbReference>
<dbReference type="InterPro" id="IPR026960">
    <property type="entry name" value="RVT-Znf"/>
</dbReference>
<dbReference type="CDD" id="cd01650">
    <property type="entry name" value="RT_nLTR_like"/>
    <property type="match status" value="1"/>
</dbReference>
<keyword evidence="3" id="KW-1185">Reference proteome</keyword>
<dbReference type="InterPro" id="IPR043502">
    <property type="entry name" value="DNA/RNA_pol_sf"/>
</dbReference>
<name>A0AAQ3XGB1_PASNO</name>
<dbReference type="Pfam" id="PF00078">
    <property type="entry name" value="RVT_1"/>
    <property type="match status" value="1"/>
</dbReference>
<dbReference type="EMBL" id="CP144754">
    <property type="protein sequence ID" value="WVZ98721.1"/>
    <property type="molecule type" value="Genomic_DNA"/>
</dbReference>
<evidence type="ECO:0000313" key="3">
    <source>
        <dbReference type="Proteomes" id="UP001341281"/>
    </source>
</evidence>
<dbReference type="AlphaFoldDB" id="A0AAQ3XGB1"/>
<proteinExistence type="predicted"/>